<dbReference type="HOGENOM" id="CLU_053906_1_0_1"/>
<organism evidence="2">
    <name type="scientific">Phaeosphaeria nodorum (strain SN15 / ATCC MYA-4574 / FGSC 10173)</name>
    <name type="common">Glume blotch fungus</name>
    <name type="synonym">Parastagonospora nodorum</name>
    <dbReference type="NCBI Taxonomy" id="321614"/>
    <lineage>
        <taxon>Eukaryota</taxon>
        <taxon>Fungi</taxon>
        <taxon>Dikarya</taxon>
        <taxon>Ascomycota</taxon>
        <taxon>Pezizomycotina</taxon>
        <taxon>Dothideomycetes</taxon>
        <taxon>Pleosporomycetidae</taxon>
        <taxon>Pleosporales</taxon>
        <taxon>Pleosporineae</taxon>
        <taxon>Phaeosphaeriaceae</taxon>
        <taxon>Parastagonospora</taxon>
    </lineage>
</organism>
<name>A7UG04_PHANO</name>
<proteinExistence type="predicted"/>
<dbReference type="CDD" id="cd10445">
    <property type="entry name" value="GIY-YIG_bI1_like"/>
    <property type="match status" value="1"/>
</dbReference>
<protein>
    <submittedName>
        <fullName evidence="2">Orf1 protein</fullName>
    </submittedName>
</protein>
<dbReference type="InterPro" id="IPR010896">
    <property type="entry name" value="NUMOD1"/>
</dbReference>
<evidence type="ECO:0000313" key="2">
    <source>
        <dbReference type="EMBL" id="ABU49438.1"/>
    </source>
</evidence>
<dbReference type="InterPro" id="IPR003647">
    <property type="entry name" value="Intron_nuc_1_rpt"/>
</dbReference>
<dbReference type="EMBL" id="EU053989">
    <property type="protein sequence ID" value="ABU49438.1"/>
    <property type="molecule type" value="Genomic_DNA"/>
</dbReference>
<dbReference type="RefSeq" id="YP_001427394.1">
    <property type="nucleotide sequence ID" value="NC_009746.1"/>
</dbReference>
<dbReference type="AlphaFoldDB" id="A7UG04"/>
<dbReference type="Pfam" id="PF07453">
    <property type="entry name" value="NUMOD1"/>
    <property type="match status" value="1"/>
</dbReference>
<keyword evidence="2" id="KW-0496">Mitochondrion</keyword>
<evidence type="ECO:0000259" key="1">
    <source>
        <dbReference type="PROSITE" id="PS50164"/>
    </source>
</evidence>
<dbReference type="SMART" id="SM00497">
    <property type="entry name" value="IENR1"/>
    <property type="match status" value="2"/>
</dbReference>
<geneLocation type="mitochondrion" evidence="2"/>
<dbReference type="GO" id="GO:0004519">
    <property type="term" value="F:endonuclease activity"/>
    <property type="evidence" value="ECO:0007669"/>
    <property type="project" value="InterPro"/>
</dbReference>
<dbReference type="NCBIfam" id="TIGR01453">
    <property type="entry name" value="grpIintron_endo"/>
    <property type="match status" value="1"/>
</dbReference>
<dbReference type="KEGG" id="pno:SNOGp03"/>
<dbReference type="InterPro" id="IPR035901">
    <property type="entry name" value="GIY-YIG_endonuc_sf"/>
</dbReference>
<dbReference type="SUPFAM" id="SSF82771">
    <property type="entry name" value="GIY-YIG endonuclease"/>
    <property type="match status" value="1"/>
</dbReference>
<sequence length="307" mass="35245">MNSSIVDKLHIKQSSFLFNFVQIRKYSTSSEDNVKSELCFSNADTHKLEILKAGKDKSGVYMWTNNLNGQRYVGSSIHLRRRFLEYFNTNTLLRDSSMVICAALLKHGYSQFSLEIIEFCKKEDTISRENYYLNLLNPEYNIVQIAGLPPKVEHTPEIRDKISKSLKEYYKDPKALINHSLKQEGHKRIVTDLTLNIKTSYHAIHSAARALNVDKRHISRAILLKSDKPILARFIVEAAEDLKDLKNYTQKSFKPLSLTEISNGVITTHPNIASTAKALGVFPQSIVTYIRRNTGKPYKGKYWIKFL</sequence>
<dbReference type="InParanoid" id="A7UG04"/>
<dbReference type="eggNOG" id="ENOG502S3Q5">
    <property type="taxonomic scope" value="Eukaryota"/>
</dbReference>
<dbReference type="GeneID" id="5536555"/>
<dbReference type="Pfam" id="PF01541">
    <property type="entry name" value="GIY-YIG"/>
    <property type="match status" value="1"/>
</dbReference>
<dbReference type="SMART" id="SM00465">
    <property type="entry name" value="GIYc"/>
    <property type="match status" value="1"/>
</dbReference>
<accession>A7UG04</accession>
<dbReference type="STRING" id="321614.A7UG04"/>
<dbReference type="InterPro" id="IPR006350">
    <property type="entry name" value="Intron_endoG1"/>
</dbReference>
<reference evidence="2" key="1">
    <citation type="journal article" date="2007" name="Plant Cell">
        <title>Dothideomycete-plant interactions illuminated by genome sequencing and EST analysis of the wheat pathogen Stagonospora nodorum.</title>
        <authorList>
            <person name="Hane J.K."/>
            <person name="Lowe R.G."/>
            <person name="Solomon P.S."/>
            <person name="Tan K.C."/>
            <person name="Schoch C.L."/>
            <person name="Spatafora J.W."/>
            <person name="Crous P.W."/>
            <person name="Kodira C."/>
            <person name="Birren B.W."/>
            <person name="Galagan J.E."/>
            <person name="Torriani S.F."/>
            <person name="McDonald B.A."/>
            <person name="Oliver R.P."/>
        </authorList>
    </citation>
    <scope>NUCLEOTIDE SEQUENCE [LARGE SCALE GENOMIC DNA]</scope>
    <source>
        <strain evidence="2">SN15</strain>
        <strain>SN15 / ATCC MYA-4574 / FGSC 10173</strain>
    </source>
</reference>
<dbReference type="PROSITE" id="PS50164">
    <property type="entry name" value="GIY_YIG"/>
    <property type="match status" value="1"/>
</dbReference>
<dbReference type="Gene3D" id="3.40.1440.10">
    <property type="entry name" value="GIY-YIG endonuclease"/>
    <property type="match status" value="1"/>
</dbReference>
<reference evidence="2" key="2">
    <citation type="submission" date="2008-01" db="EMBL/GenBank/DDBJ databases">
        <title>WGS sequencing and annotation of the Phaeosphaeria nodorum SN15 genome.</title>
        <authorList>
            <consortium name="The Broad Institute Genome Sequencing Platform"/>
            <person name="Birren B."/>
            <person name="Lander E."/>
            <person name="Galagan J."/>
            <person name="Devon K."/>
            <person name="Nusbaum C."/>
            <person name="Jaffe D."/>
            <person name="Butler J."/>
            <person name="Alvarez P."/>
            <person name="Gnerre S."/>
            <person name="Grabherr M."/>
            <person name="Kleber M."/>
            <person name="Mauceli E."/>
            <person name="Brockman W."/>
            <person name="Rounsley S."/>
            <person name="Young S."/>
            <person name="LaButti K."/>
            <person name="Pushparaj V."/>
            <person name="DeCaprio D."/>
            <person name="Crawford M."/>
            <person name="Koehrsen M."/>
            <person name="Engels R."/>
            <person name="Montgomery P."/>
            <person name="Pearson M."/>
            <person name="Howarth C."/>
            <person name="Kodira C."/>
            <person name="Zeng Q."/>
            <person name="Yandava C."/>
            <person name="Alvarado L."/>
            <person name="Oleary S."/>
            <person name="Oliver R.O."/>
            <person name="Solomon P."/>
        </authorList>
    </citation>
    <scope>NUCLEOTIDE SEQUENCE</scope>
    <source>
        <strain evidence="2">SN15</strain>
    </source>
</reference>
<feature type="domain" description="GIY-YIG" evidence="1">
    <location>
        <begin position="56"/>
        <end position="142"/>
    </location>
</feature>
<dbReference type="InterPro" id="IPR000305">
    <property type="entry name" value="GIY-YIG_endonuc"/>
</dbReference>